<dbReference type="InterPro" id="IPR013325">
    <property type="entry name" value="RNA_pol_sigma_r2"/>
</dbReference>
<evidence type="ECO:0000313" key="1">
    <source>
        <dbReference type="EMBL" id="SDV00581.1"/>
    </source>
</evidence>
<dbReference type="EMBL" id="LT629799">
    <property type="protein sequence ID" value="SDV00581.1"/>
    <property type="molecule type" value="Genomic_DNA"/>
</dbReference>
<dbReference type="SUPFAM" id="SSF88946">
    <property type="entry name" value="Sigma2 domain of RNA polymerase sigma factors"/>
    <property type="match status" value="1"/>
</dbReference>
<keyword evidence="1" id="KW-0240">DNA-directed RNA polymerase</keyword>
<sequence>MTSLTRDRDYATFVEDERALLQRCAYLLVGRRDAADELVQATLADLYARWRQVRNPRLVALRLLYTTDLGALPAWSLRARFELVDSRPAHEPVDPVVGMLGHLSARQRMVVVLEWVARVPRVEMAAVLDSSAATVADVARDARAALVRQAPELADDAVLVARLDAAVPAEMRAVRRYDDLTHGQELVRRRRLRRSGVAAAALVLLVLVVTQLRPAAPTPASGPAPSVPVVTPTVTVTPSPTTPCDRTLRTCQASLTRAWRATVFEVVATYLDPEGTYFNASSYYARDETDDLWTTKQGALAMEVFKVGDGGGSTEVYVQIATSRAYAPRCGEATGNACASIRFLDGNRFVLSDGLDTNDGLEGQYRPEGTQVITVVARNTASGRPLDISRADVVRMLQDDRLRLPTL</sequence>
<keyword evidence="2" id="KW-1185">Reference proteome</keyword>
<proteinExistence type="predicted"/>
<dbReference type="GO" id="GO:0003700">
    <property type="term" value="F:DNA-binding transcription factor activity"/>
    <property type="evidence" value="ECO:0007669"/>
    <property type="project" value="InterPro"/>
</dbReference>
<gene>
    <name evidence="1" type="ORF">SAMN04488544_3340</name>
</gene>
<dbReference type="AlphaFoldDB" id="A0A1H2N5Z7"/>
<dbReference type="STRING" id="546874.SAMN04488544_3340"/>
<reference evidence="2" key="1">
    <citation type="submission" date="2016-10" db="EMBL/GenBank/DDBJ databases">
        <authorList>
            <person name="Varghese N."/>
            <person name="Submissions S."/>
        </authorList>
    </citation>
    <scope>NUCLEOTIDE SEQUENCE [LARGE SCALE GENOMIC DNA]</scope>
    <source>
        <strain evidence="2">DSM 21743</strain>
    </source>
</reference>
<dbReference type="OrthoDB" id="3292386at2"/>
<keyword evidence="1" id="KW-0804">Transcription</keyword>
<evidence type="ECO:0000313" key="2">
    <source>
        <dbReference type="Proteomes" id="UP000198825"/>
    </source>
</evidence>
<dbReference type="Proteomes" id="UP000198825">
    <property type="component" value="Chromosome I"/>
</dbReference>
<dbReference type="GO" id="GO:0000428">
    <property type="term" value="C:DNA-directed RNA polymerase complex"/>
    <property type="evidence" value="ECO:0007669"/>
    <property type="project" value="UniProtKB-KW"/>
</dbReference>
<accession>A0A1H2N5Z7</accession>
<name>A0A1H2N5Z7_9ACTN</name>
<protein>
    <submittedName>
        <fullName evidence="1">DNA-directed RNA polymerase specialized sigma subunit, sigma24 family</fullName>
    </submittedName>
</protein>
<dbReference type="Gene3D" id="1.20.140.160">
    <property type="match status" value="1"/>
</dbReference>
<dbReference type="InterPro" id="IPR013324">
    <property type="entry name" value="RNA_pol_sigma_r3/r4-like"/>
</dbReference>
<dbReference type="RefSeq" id="WP_091076828.1">
    <property type="nucleotide sequence ID" value="NZ_LT629799.1"/>
</dbReference>
<dbReference type="SUPFAM" id="SSF88659">
    <property type="entry name" value="Sigma3 and sigma4 domains of RNA polymerase sigma factors"/>
    <property type="match status" value="1"/>
</dbReference>
<organism evidence="1 2">
    <name type="scientific">Microlunatus sagamiharensis</name>
    <dbReference type="NCBI Taxonomy" id="546874"/>
    <lineage>
        <taxon>Bacteria</taxon>
        <taxon>Bacillati</taxon>
        <taxon>Actinomycetota</taxon>
        <taxon>Actinomycetes</taxon>
        <taxon>Propionibacteriales</taxon>
        <taxon>Propionibacteriaceae</taxon>
        <taxon>Microlunatus</taxon>
    </lineage>
</organism>
<dbReference type="GO" id="GO:0006352">
    <property type="term" value="P:DNA-templated transcription initiation"/>
    <property type="evidence" value="ECO:0007669"/>
    <property type="project" value="InterPro"/>
</dbReference>